<accession>A0ABY9JQ20</accession>
<evidence type="ECO:0000313" key="1">
    <source>
        <dbReference type="EMBL" id="WLQ68728.1"/>
    </source>
</evidence>
<protein>
    <submittedName>
        <fullName evidence="1">Uncharacterized protein</fullName>
    </submittedName>
</protein>
<keyword evidence="2" id="KW-1185">Reference proteome</keyword>
<dbReference type="RefSeq" id="WP_261988539.1">
    <property type="nucleotide sequence ID" value="NZ_CP120983.1"/>
</dbReference>
<name>A0ABY9JQ20_9ACTN</name>
<organism evidence="1 2">
    <name type="scientific">Streptomyces glycanivorans</name>
    <dbReference type="NCBI Taxonomy" id="3033808"/>
    <lineage>
        <taxon>Bacteria</taxon>
        <taxon>Bacillati</taxon>
        <taxon>Actinomycetota</taxon>
        <taxon>Actinomycetes</taxon>
        <taxon>Kitasatosporales</taxon>
        <taxon>Streptomycetaceae</taxon>
        <taxon>Streptomyces</taxon>
    </lineage>
</organism>
<reference evidence="1 2" key="1">
    <citation type="submission" date="2023-03" db="EMBL/GenBank/DDBJ databases">
        <title>Isolation and description of six Streptomyces strains from soil environments, able to metabolize different microbial glucans.</title>
        <authorList>
            <person name="Widen T."/>
            <person name="Larsbrink J."/>
        </authorList>
    </citation>
    <scope>NUCLEOTIDE SEQUENCE [LARGE SCALE GENOMIC DNA]</scope>
    <source>
        <strain evidence="1 2">Alt3</strain>
    </source>
</reference>
<dbReference type="Proteomes" id="UP001224433">
    <property type="component" value="Chromosome"/>
</dbReference>
<dbReference type="EMBL" id="CP120983">
    <property type="protein sequence ID" value="WLQ68728.1"/>
    <property type="molecule type" value="Genomic_DNA"/>
</dbReference>
<sequence>MAREFTGAVRLTRYVVRHAEDPLSFFEQAVPDDPRPRAAIDAAAAAVVSPG</sequence>
<gene>
    <name evidence="1" type="ORF">P8A20_36620</name>
</gene>
<proteinExistence type="predicted"/>
<evidence type="ECO:0000313" key="2">
    <source>
        <dbReference type="Proteomes" id="UP001224433"/>
    </source>
</evidence>